<dbReference type="GeneID" id="25413863"/>
<sequence>MSITRLEAIFGVAGQLIGSVFYWLTIAVIVYCFRRRIPVNDPAFIPCVAIFGLINFFHDLYLIVNYPWSILGVFLRLYLVRLIVDFHESRIAQASMVSMIAIAYSLRAHSEARNSGPAQNASRGTPTNFTFIESWALNTTSSRTARSMRRMLVLRSFGFSSPFRQGADGSQSYTRK</sequence>
<evidence type="ECO:0000313" key="3">
    <source>
        <dbReference type="Proteomes" id="UP000027730"/>
    </source>
</evidence>
<keyword evidence="1" id="KW-1133">Transmembrane helix</keyword>
<gene>
    <name evidence="2" type="ORF">M436DRAFT_65449</name>
</gene>
<feature type="transmembrane region" description="Helical" evidence="1">
    <location>
        <begin position="12"/>
        <end position="31"/>
    </location>
</feature>
<dbReference type="RefSeq" id="XP_013425572.1">
    <property type="nucleotide sequence ID" value="XM_013570118.1"/>
</dbReference>
<evidence type="ECO:0000256" key="1">
    <source>
        <dbReference type="SAM" id="Phobius"/>
    </source>
</evidence>
<keyword evidence="3" id="KW-1185">Reference proteome</keyword>
<keyword evidence="1" id="KW-0472">Membrane</keyword>
<dbReference type="AlphaFoldDB" id="A0A074X9K4"/>
<protein>
    <submittedName>
        <fullName evidence="2">Uncharacterized protein</fullName>
    </submittedName>
</protein>
<dbReference type="HOGENOM" id="CLU_1524834_0_0_1"/>
<accession>A0A074X9K4</accession>
<feature type="transmembrane region" description="Helical" evidence="1">
    <location>
        <begin position="43"/>
        <end position="60"/>
    </location>
</feature>
<organism evidence="2 3">
    <name type="scientific">Aureobasidium namibiae CBS 147.97</name>
    <dbReference type="NCBI Taxonomy" id="1043004"/>
    <lineage>
        <taxon>Eukaryota</taxon>
        <taxon>Fungi</taxon>
        <taxon>Dikarya</taxon>
        <taxon>Ascomycota</taxon>
        <taxon>Pezizomycotina</taxon>
        <taxon>Dothideomycetes</taxon>
        <taxon>Dothideomycetidae</taxon>
        <taxon>Dothideales</taxon>
        <taxon>Saccotheciaceae</taxon>
        <taxon>Aureobasidium</taxon>
    </lineage>
</organism>
<reference evidence="2 3" key="1">
    <citation type="journal article" date="2014" name="BMC Genomics">
        <title>Genome sequencing of four Aureobasidium pullulans varieties: biotechnological potential, stress tolerance, and description of new species.</title>
        <authorList>
            <person name="Gostin Ar C."/>
            <person name="Ohm R.A."/>
            <person name="Kogej T."/>
            <person name="Sonjak S."/>
            <person name="Turk M."/>
            <person name="Zajc J."/>
            <person name="Zalar P."/>
            <person name="Grube M."/>
            <person name="Sun H."/>
            <person name="Han J."/>
            <person name="Sharma A."/>
            <person name="Chiniquy J."/>
            <person name="Ngan C.Y."/>
            <person name="Lipzen A."/>
            <person name="Barry K."/>
            <person name="Grigoriev I.V."/>
            <person name="Gunde-Cimerman N."/>
        </authorList>
    </citation>
    <scope>NUCLEOTIDE SEQUENCE [LARGE SCALE GENOMIC DNA]</scope>
    <source>
        <strain evidence="2 3">CBS 147.97</strain>
    </source>
</reference>
<keyword evidence="1" id="KW-0812">Transmembrane</keyword>
<dbReference type="Proteomes" id="UP000027730">
    <property type="component" value="Unassembled WGS sequence"/>
</dbReference>
<evidence type="ECO:0000313" key="2">
    <source>
        <dbReference type="EMBL" id="KEQ71306.1"/>
    </source>
</evidence>
<dbReference type="EMBL" id="KL584714">
    <property type="protein sequence ID" value="KEQ71306.1"/>
    <property type="molecule type" value="Genomic_DNA"/>
</dbReference>
<name>A0A074X9K4_9PEZI</name>
<proteinExistence type="predicted"/>